<dbReference type="EMBL" id="CAJOAY010011980">
    <property type="protein sequence ID" value="CAF4244901.1"/>
    <property type="molecule type" value="Genomic_DNA"/>
</dbReference>
<feature type="non-terminal residue" evidence="1">
    <location>
        <position position="1"/>
    </location>
</feature>
<sequence length="55" mass="6377">DDQGSIQFRHGHISANQYVNVNELSFLLPAWITIPGEARRHRYFSQVFCGPADWM</sequence>
<dbReference type="Proteomes" id="UP000663881">
    <property type="component" value="Unassembled WGS sequence"/>
</dbReference>
<feature type="non-terminal residue" evidence="1">
    <location>
        <position position="55"/>
    </location>
</feature>
<gene>
    <name evidence="1" type="ORF">OKA104_LOCUS43279</name>
</gene>
<name>A0A820EE22_9BILA</name>
<organism evidence="1 2">
    <name type="scientific">Adineta steineri</name>
    <dbReference type="NCBI Taxonomy" id="433720"/>
    <lineage>
        <taxon>Eukaryota</taxon>
        <taxon>Metazoa</taxon>
        <taxon>Spiralia</taxon>
        <taxon>Gnathifera</taxon>
        <taxon>Rotifera</taxon>
        <taxon>Eurotatoria</taxon>
        <taxon>Bdelloidea</taxon>
        <taxon>Adinetida</taxon>
        <taxon>Adinetidae</taxon>
        <taxon>Adineta</taxon>
    </lineage>
</organism>
<evidence type="ECO:0000313" key="2">
    <source>
        <dbReference type="Proteomes" id="UP000663881"/>
    </source>
</evidence>
<evidence type="ECO:0000313" key="1">
    <source>
        <dbReference type="EMBL" id="CAF4244901.1"/>
    </source>
</evidence>
<comment type="caution">
    <text evidence="1">The sequence shown here is derived from an EMBL/GenBank/DDBJ whole genome shotgun (WGS) entry which is preliminary data.</text>
</comment>
<proteinExistence type="predicted"/>
<accession>A0A820EE22</accession>
<reference evidence="1" key="1">
    <citation type="submission" date="2021-02" db="EMBL/GenBank/DDBJ databases">
        <authorList>
            <person name="Nowell W R."/>
        </authorList>
    </citation>
    <scope>NUCLEOTIDE SEQUENCE</scope>
</reference>
<protein>
    <submittedName>
        <fullName evidence="1">Uncharacterized protein</fullName>
    </submittedName>
</protein>
<dbReference type="AlphaFoldDB" id="A0A820EE22"/>